<name>A0AC60P7Y0_IXOPE</name>
<sequence>MSYAMPDYLSSLPEPERQRYRDKLCVDGVAFDDPYAVNKACWTSDVKLLPPKSTAHVVVYLVFLPSQFTADTVAYKSLGAYDYFESVSALPAGSAVCGSAELDFWNNVLVEGHAGLIQVPPESVDEIISVMESSGMQYHIKTDDLQSLINAEKHLMVPDEQVDSSQEPSSEELFDFSKYHSYKAVTRSLSAYAKAHSFVQLQTIGQTHDDNDIVAVRVARRQTLPVVLIDCGIHAREWVTISACMYIINELIGAEAPGSNISSIVNSYEWWVIPCLNPDGYEFSRKKNRLWRKNRSLQYSFNGTRCAGTDLNRNFDVSFCSGQDEADPCKETFCGKAPFSEPETHAFRELVAELRNRIAFYFSLHAFGDLWLIPYSFRVERPPDYDELMARATRAVRAIKTLSGETYKAGPVSSMLYLAPGTAIDWMYVKKSIRMSFTVEVSGEKVGFLLSQSEIARTSKQVWTGVLAVVQ</sequence>
<protein>
    <submittedName>
        <fullName evidence="1">Uncharacterized protein</fullName>
    </submittedName>
</protein>
<dbReference type="Proteomes" id="UP000805193">
    <property type="component" value="Unassembled WGS sequence"/>
</dbReference>
<accession>A0AC60P7Y0</accession>
<dbReference type="EMBL" id="JABSTQ010011052">
    <property type="protein sequence ID" value="KAG0415612.1"/>
    <property type="molecule type" value="Genomic_DNA"/>
</dbReference>
<organism evidence="1 2">
    <name type="scientific">Ixodes persulcatus</name>
    <name type="common">Taiga tick</name>
    <dbReference type="NCBI Taxonomy" id="34615"/>
    <lineage>
        <taxon>Eukaryota</taxon>
        <taxon>Metazoa</taxon>
        <taxon>Ecdysozoa</taxon>
        <taxon>Arthropoda</taxon>
        <taxon>Chelicerata</taxon>
        <taxon>Arachnida</taxon>
        <taxon>Acari</taxon>
        <taxon>Parasitiformes</taxon>
        <taxon>Ixodida</taxon>
        <taxon>Ixodoidea</taxon>
        <taxon>Ixodidae</taxon>
        <taxon>Ixodinae</taxon>
        <taxon>Ixodes</taxon>
    </lineage>
</organism>
<evidence type="ECO:0000313" key="1">
    <source>
        <dbReference type="EMBL" id="KAG0415612.1"/>
    </source>
</evidence>
<reference evidence="1 2" key="1">
    <citation type="journal article" date="2020" name="Cell">
        <title>Large-Scale Comparative Analyses of Tick Genomes Elucidate Their Genetic Diversity and Vector Capacities.</title>
        <authorList>
            <consortium name="Tick Genome and Microbiome Consortium (TIGMIC)"/>
            <person name="Jia N."/>
            <person name="Wang J."/>
            <person name="Shi W."/>
            <person name="Du L."/>
            <person name="Sun Y."/>
            <person name="Zhan W."/>
            <person name="Jiang J.F."/>
            <person name="Wang Q."/>
            <person name="Zhang B."/>
            <person name="Ji P."/>
            <person name="Bell-Sakyi L."/>
            <person name="Cui X.M."/>
            <person name="Yuan T.T."/>
            <person name="Jiang B.G."/>
            <person name="Yang W.F."/>
            <person name="Lam T.T."/>
            <person name="Chang Q.C."/>
            <person name="Ding S.J."/>
            <person name="Wang X.J."/>
            <person name="Zhu J.G."/>
            <person name="Ruan X.D."/>
            <person name="Zhao L."/>
            <person name="Wei J.T."/>
            <person name="Ye R.Z."/>
            <person name="Que T.C."/>
            <person name="Du C.H."/>
            <person name="Zhou Y.H."/>
            <person name="Cheng J.X."/>
            <person name="Dai P.F."/>
            <person name="Guo W.B."/>
            <person name="Han X.H."/>
            <person name="Huang E.J."/>
            <person name="Li L.F."/>
            <person name="Wei W."/>
            <person name="Gao Y.C."/>
            <person name="Liu J.Z."/>
            <person name="Shao H.Z."/>
            <person name="Wang X."/>
            <person name="Wang C.C."/>
            <person name="Yang T.C."/>
            <person name="Huo Q.B."/>
            <person name="Li W."/>
            <person name="Chen H.Y."/>
            <person name="Chen S.E."/>
            <person name="Zhou L.G."/>
            <person name="Ni X.B."/>
            <person name="Tian J.H."/>
            <person name="Sheng Y."/>
            <person name="Liu T."/>
            <person name="Pan Y.S."/>
            <person name="Xia L.Y."/>
            <person name="Li J."/>
            <person name="Zhao F."/>
            <person name="Cao W.C."/>
        </authorList>
    </citation>
    <scope>NUCLEOTIDE SEQUENCE [LARGE SCALE GENOMIC DNA]</scope>
    <source>
        <strain evidence="1">Iper-2018</strain>
    </source>
</reference>
<proteinExistence type="predicted"/>
<keyword evidence="2" id="KW-1185">Reference proteome</keyword>
<gene>
    <name evidence="1" type="ORF">HPB47_007228</name>
</gene>
<evidence type="ECO:0000313" key="2">
    <source>
        <dbReference type="Proteomes" id="UP000805193"/>
    </source>
</evidence>
<comment type="caution">
    <text evidence="1">The sequence shown here is derived from an EMBL/GenBank/DDBJ whole genome shotgun (WGS) entry which is preliminary data.</text>
</comment>